<feature type="transmembrane region" description="Helical" evidence="1">
    <location>
        <begin position="144"/>
        <end position="164"/>
    </location>
</feature>
<accession>A0ABU2FGJ5</accession>
<protein>
    <submittedName>
        <fullName evidence="2">GAP family protein</fullName>
    </submittedName>
</protein>
<gene>
    <name evidence="2" type="ORF">NDI56_18340</name>
</gene>
<evidence type="ECO:0000313" key="2">
    <source>
        <dbReference type="EMBL" id="MDS0261364.1"/>
    </source>
</evidence>
<dbReference type="InterPro" id="IPR021315">
    <property type="entry name" value="Gap/Sap"/>
</dbReference>
<feature type="transmembrane region" description="Helical" evidence="1">
    <location>
        <begin position="184"/>
        <end position="200"/>
    </location>
</feature>
<keyword evidence="3" id="KW-1185">Reference proteome</keyword>
<dbReference type="RefSeq" id="WP_310921191.1">
    <property type="nucleotide sequence ID" value="NZ_JAMQON010000006.1"/>
</dbReference>
<name>A0ABU2FGJ5_9EURY</name>
<evidence type="ECO:0000313" key="3">
    <source>
        <dbReference type="Proteomes" id="UP001259659"/>
    </source>
</evidence>
<organism evidence="2 3">
    <name type="scientific">Haloarcula saliterrae</name>
    <dbReference type="NCBI Taxonomy" id="2950534"/>
    <lineage>
        <taxon>Archaea</taxon>
        <taxon>Methanobacteriati</taxon>
        <taxon>Methanobacteriota</taxon>
        <taxon>Stenosarchaea group</taxon>
        <taxon>Halobacteria</taxon>
        <taxon>Halobacteriales</taxon>
        <taxon>Haloarculaceae</taxon>
        <taxon>Haloarcula</taxon>
    </lineage>
</organism>
<proteinExistence type="predicted"/>
<comment type="caution">
    <text evidence="2">The sequence shown here is derived from an EMBL/GenBank/DDBJ whole genome shotgun (WGS) entry which is preliminary data.</text>
</comment>
<sequence length="201" mass="21112">MSLVTVLPLAVVMVAGPQLLSAIFLATSEQWRRNSAAFVGGAACSISIVVTAAYFLATGTRSAGASNTTLSWLIAAVLVAAAFNVYRTRETAEPPAWMGKLTGASPRFAFRLGALLLGLFPTDILTSVAVGATLSSEGAPLRDAAGFVLATVLLLALPSLSVLALGERAEWLLPKVRDWMTDNSWLVTEFVIGIFVVLTLT</sequence>
<dbReference type="Pfam" id="PF11139">
    <property type="entry name" value="SfLAP"/>
    <property type="match status" value="1"/>
</dbReference>
<feature type="transmembrane region" description="Helical" evidence="1">
    <location>
        <begin position="69"/>
        <end position="88"/>
    </location>
</feature>
<feature type="transmembrane region" description="Helical" evidence="1">
    <location>
        <begin position="108"/>
        <end position="132"/>
    </location>
</feature>
<reference evidence="2 3" key="1">
    <citation type="submission" date="2022-06" db="EMBL/GenBank/DDBJ databases">
        <title>Haloarcula sp. a new haloarchaeum isolate from saline soil.</title>
        <authorList>
            <person name="Strakova D."/>
            <person name="Galisteo C."/>
            <person name="Sanchez-Porro C."/>
            <person name="Ventosa A."/>
        </authorList>
    </citation>
    <scope>NUCLEOTIDE SEQUENCE [LARGE SCALE GENOMIC DNA]</scope>
    <source>
        <strain evidence="2 3">S1CR25-12</strain>
    </source>
</reference>
<dbReference type="Proteomes" id="UP001259659">
    <property type="component" value="Unassembled WGS sequence"/>
</dbReference>
<feature type="transmembrane region" description="Helical" evidence="1">
    <location>
        <begin position="38"/>
        <end position="57"/>
    </location>
</feature>
<keyword evidence="1" id="KW-0812">Transmembrane</keyword>
<dbReference type="EMBL" id="JAMQON010000006">
    <property type="protein sequence ID" value="MDS0261364.1"/>
    <property type="molecule type" value="Genomic_DNA"/>
</dbReference>
<evidence type="ECO:0000256" key="1">
    <source>
        <dbReference type="SAM" id="Phobius"/>
    </source>
</evidence>
<keyword evidence="1" id="KW-1133">Transmembrane helix</keyword>
<keyword evidence="1" id="KW-0472">Membrane</keyword>